<dbReference type="RefSeq" id="WP_264793507.1">
    <property type="nucleotide sequence ID" value="NZ_AP026867.1"/>
</dbReference>
<reference evidence="1" key="1">
    <citation type="submission" date="2022-09" db="EMBL/GenBank/DDBJ databases">
        <title>Aureispira anguillicida sp. nov., isolated from Leptocephalus of Japanese eel Anguilla japonica.</title>
        <authorList>
            <person name="Yuasa K."/>
            <person name="Mekata T."/>
            <person name="Ikunari K."/>
        </authorList>
    </citation>
    <scope>NUCLEOTIDE SEQUENCE</scope>
    <source>
        <strain evidence="1">EL160426</strain>
    </source>
</reference>
<dbReference type="EMBL" id="AP026867">
    <property type="protein sequence ID" value="BDS12438.1"/>
    <property type="molecule type" value="Genomic_DNA"/>
</dbReference>
<accession>A0A915YGA9</accession>
<proteinExistence type="predicted"/>
<gene>
    <name evidence="1" type="ORF">AsAng_0031590</name>
</gene>
<dbReference type="AlphaFoldDB" id="A0A915YGA9"/>
<dbReference type="Proteomes" id="UP001060919">
    <property type="component" value="Chromosome"/>
</dbReference>
<name>A0A915YGA9_9BACT</name>
<keyword evidence="2" id="KW-1185">Reference proteome</keyword>
<evidence type="ECO:0000313" key="1">
    <source>
        <dbReference type="EMBL" id="BDS12438.1"/>
    </source>
</evidence>
<sequence>MYIVERKDYGVKITFAGFIREKEMKAWQLEMVKLLKTLPDKFGMLIDMREMKAIPAESQQILMATQKIFKPHVLRSASITAAAITNMQFKRMGDKTKVNETKIFINALEVPNWEEVGETWIVKGTAPEEEGDA</sequence>
<dbReference type="KEGG" id="aup:AsAng_0031590"/>
<evidence type="ECO:0000313" key="2">
    <source>
        <dbReference type="Proteomes" id="UP001060919"/>
    </source>
</evidence>
<protein>
    <submittedName>
        <fullName evidence="1">Uncharacterized protein</fullName>
    </submittedName>
</protein>
<organism evidence="1 2">
    <name type="scientific">Aureispira anguillae</name>
    <dbReference type="NCBI Taxonomy" id="2864201"/>
    <lineage>
        <taxon>Bacteria</taxon>
        <taxon>Pseudomonadati</taxon>
        <taxon>Bacteroidota</taxon>
        <taxon>Saprospiria</taxon>
        <taxon>Saprospirales</taxon>
        <taxon>Saprospiraceae</taxon>
        <taxon>Aureispira</taxon>
    </lineage>
</organism>